<dbReference type="GeneID" id="92083059"/>
<protein>
    <submittedName>
        <fullName evidence="1">Uncharacterized protein</fullName>
    </submittedName>
</protein>
<dbReference type="Proteomes" id="UP001391051">
    <property type="component" value="Unassembled WGS sequence"/>
</dbReference>
<dbReference type="RefSeq" id="XP_066694140.1">
    <property type="nucleotide sequence ID" value="XM_066849997.1"/>
</dbReference>
<reference evidence="1 2" key="1">
    <citation type="submission" date="2023-01" db="EMBL/GenBank/DDBJ databases">
        <title>Analysis of 21 Apiospora genomes using comparative genomics revels a genus with tremendous synthesis potential of carbohydrate active enzymes and secondary metabolites.</title>
        <authorList>
            <person name="Sorensen T."/>
        </authorList>
    </citation>
    <scope>NUCLEOTIDE SEQUENCE [LARGE SCALE GENOMIC DNA]</scope>
    <source>
        <strain evidence="1 2">CBS 24483</strain>
    </source>
</reference>
<accession>A0ABR1PWH3</accession>
<comment type="caution">
    <text evidence="1">The sequence shown here is derived from an EMBL/GenBank/DDBJ whole genome shotgun (WGS) entry which is preliminary data.</text>
</comment>
<evidence type="ECO:0000313" key="2">
    <source>
        <dbReference type="Proteomes" id="UP001391051"/>
    </source>
</evidence>
<proteinExistence type="predicted"/>
<sequence length="189" mass="20975">MGVRGDDSSKSPGKKYGLLCPICPGPNSARECLAVDSSFVRRQSAQYRANMAYHSEDQPLTVEISRYAAARLESGHTVCQGFAMQPLKADRDYLPTFSFSRKTLGRSRRVCQATMPLEMHLTHLIAFVSAAKSPLAPHYRRAQDARCPEMVYIAPMIRYAHAKARPPFAPSIACRAENVQGDANPVRFD</sequence>
<keyword evidence="2" id="KW-1185">Reference proteome</keyword>
<gene>
    <name evidence="1" type="ORF">PG986_013775</name>
</gene>
<organism evidence="1 2">
    <name type="scientific">Apiospora aurea</name>
    <dbReference type="NCBI Taxonomy" id="335848"/>
    <lineage>
        <taxon>Eukaryota</taxon>
        <taxon>Fungi</taxon>
        <taxon>Dikarya</taxon>
        <taxon>Ascomycota</taxon>
        <taxon>Pezizomycotina</taxon>
        <taxon>Sordariomycetes</taxon>
        <taxon>Xylariomycetidae</taxon>
        <taxon>Amphisphaeriales</taxon>
        <taxon>Apiosporaceae</taxon>
        <taxon>Apiospora</taxon>
    </lineage>
</organism>
<evidence type="ECO:0000313" key="1">
    <source>
        <dbReference type="EMBL" id="KAK7941388.1"/>
    </source>
</evidence>
<name>A0ABR1PWH3_9PEZI</name>
<dbReference type="EMBL" id="JAQQWE010000009">
    <property type="protein sequence ID" value="KAK7941388.1"/>
    <property type="molecule type" value="Genomic_DNA"/>
</dbReference>